<dbReference type="KEGG" id="bvr:BVIR_2848"/>
<dbReference type="EMBL" id="LN907867">
    <property type="protein sequence ID" value="CUU43275.1"/>
    <property type="molecule type" value="Genomic_DNA"/>
</dbReference>
<keyword evidence="4" id="KW-1185">Reference proteome</keyword>
<dbReference type="InterPro" id="IPR010327">
    <property type="entry name" value="FldB/FldC_alpha/beta"/>
</dbReference>
<name>A0A0H5BPK2_BLAVI</name>
<dbReference type="PANTHER" id="PTHR30548">
    <property type="entry name" value="2-HYDROXYGLUTARYL-COA DEHYDRATASE, D-COMPONENT-RELATED"/>
    <property type="match status" value="1"/>
</dbReference>
<dbReference type="EMBL" id="AP014854">
    <property type="protein sequence ID" value="BAR99433.1"/>
    <property type="molecule type" value="Genomic_DNA"/>
</dbReference>
<dbReference type="OrthoDB" id="9810278at2"/>
<gene>
    <name evidence="2" type="ORF">BV133_1840</name>
    <name evidence="3" type="ORF">BVIRIDIS_22930</name>
</gene>
<dbReference type="Gene3D" id="3.40.50.11900">
    <property type="match status" value="1"/>
</dbReference>
<reference evidence="3" key="2">
    <citation type="submission" date="2015-11" db="EMBL/GenBank/DDBJ databases">
        <authorList>
            <person name="Zhang Y."/>
            <person name="Guo Z."/>
        </authorList>
    </citation>
    <scope>NUCLEOTIDE SEQUENCE</scope>
    <source>
        <strain evidence="3">1</strain>
    </source>
</reference>
<dbReference type="Proteomes" id="UP000065734">
    <property type="component" value="Chromosome I"/>
</dbReference>
<evidence type="ECO:0000256" key="1">
    <source>
        <dbReference type="ARBA" id="ARBA00005806"/>
    </source>
</evidence>
<reference evidence="4" key="3">
    <citation type="journal article" date="2016" name="Genome Announc.">
        <title>Revised genome sequence of the purple photosynthetic bacterium Blastochloris viridis.</title>
        <authorList>
            <person name="Liu L.N."/>
            <person name="Faulkner M."/>
            <person name="Liu X."/>
            <person name="Huang F."/>
            <person name="Darby A.C."/>
            <person name="Hall N."/>
        </authorList>
    </citation>
    <scope>NUCLEOTIDE SEQUENCE [LARGE SCALE GENOMIC DNA]</scope>
    <source>
        <strain evidence="4">ATCC 19567 / DSM 133 / F</strain>
    </source>
</reference>
<accession>A0A0H5BPK2</accession>
<dbReference type="STRING" id="1079.BVIR_2848"/>
<dbReference type="Pfam" id="PF06050">
    <property type="entry name" value="HGD-D"/>
    <property type="match status" value="1"/>
</dbReference>
<dbReference type="RefSeq" id="WP_055038186.1">
    <property type="nucleotide sequence ID" value="NZ_AP014854.2"/>
</dbReference>
<sequence>MDRESIAQQRATQYENMLHLIGRQRAPTEEAASLLATTRMRSIVNCYRIAEAYKGGSKVAYVSEQFPTEVVFAAGALPWNIESMSNMLAQSLDIDHVFRLTQERELSRDICSFLRGPFGMMLAECYPRPDVVLTNDQPCEGLLKTIFMAGKRYGTPTFALHTPNLLDNDALDYLVQQIETMLTRIAEVFQAELDSECLRSSVRNSNRARVYYRKAARLLERHALPGVARELLEIFGMNYFGAPENVELCKSLSEEAAVLAETGGPKRPRVMWIGQTPGDTDELLRHLDQSVDILYWAALWEANLAELDEEQPFRSIAERAIRYHWSAERMERDLDRIADTYGIEGFIIANTWGCRNMMAIGPGFRSLAARKGIKHLTISIDPVDRNNYVFTHIKNRVDAFLETLR</sequence>
<protein>
    <submittedName>
        <fullName evidence="3">2-hydroxyglutaryl-CoA dehydratase, D-component</fullName>
    </submittedName>
    <submittedName>
        <fullName evidence="2">Benzoyl-CoA reductase subunit BadE</fullName>
    </submittedName>
</protein>
<evidence type="ECO:0000313" key="3">
    <source>
        <dbReference type="EMBL" id="CUU43275.1"/>
    </source>
</evidence>
<dbReference type="PATRIC" id="fig|1079.6.peg.2990"/>
<dbReference type="AlphaFoldDB" id="A0A0H5BPK2"/>
<evidence type="ECO:0000313" key="4">
    <source>
        <dbReference type="Proteomes" id="UP000065734"/>
    </source>
</evidence>
<comment type="similarity">
    <text evidence="1">Belongs to the FldB/FldC dehydratase alpha/beta subunit family.</text>
</comment>
<evidence type="ECO:0000313" key="2">
    <source>
        <dbReference type="EMBL" id="BAR99433.1"/>
    </source>
</evidence>
<organism evidence="3 4">
    <name type="scientific">Blastochloris viridis</name>
    <name type="common">Rhodopseudomonas viridis</name>
    <dbReference type="NCBI Taxonomy" id="1079"/>
    <lineage>
        <taxon>Bacteria</taxon>
        <taxon>Pseudomonadati</taxon>
        <taxon>Pseudomonadota</taxon>
        <taxon>Alphaproteobacteria</taxon>
        <taxon>Hyphomicrobiales</taxon>
        <taxon>Blastochloridaceae</taxon>
        <taxon>Blastochloris</taxon>
    </lineage>
</organism>
<dbReference type="PANTHER" id="PTHR30548:SF2">
    <property type="entry name" value="2-HYDROXYACYL-COA DEHYDRATASE,D-COMPONENT"/>
    <property type="match status" value="1"/>
</dbReference>
<dbReference type="Gene3D" id="3.40.50.11890">
    <property type="match status" value="1"/>
</dbReference>
<reference evidence="2" key="1">
    <citation type="journal article" date="2015" name="Genome Announc.">
        <title>Complete Genome Sequence of the Bacteriochlorophyll b-Producing Photosynthetic Bacterium Blastochloris viridis.</title>
        <authorList>
            <person name="Tsukatani Y."/>
            <person name="Hirose Y."/>
            <person name="Harada J."/>
            <person name="Misawa N."/>
            <person name="Mori K."/>
            <person name="Inoue K."/>
            <person name="Tamiaki H."/>
        </authorList>
    </citation>
    <scope>NUCLEOTIDE SEQUENCE [LARGE SCALE GENOMIC DNA]</scope>
    <source>
        <strain evidence="2">DSM 133</strain>
    </source>
</reference>
<proteinExistence type="inferred from homology"/>